<accession>A0A5D4T9L0</accession>
<comment type="caution">
    <text evidence="6">The sequence shown here is derived from an EMBL/GenBank/DDBJ whole genome shotgun (WGS) entry which is preliminary data.</text>
</comment>
<proteinExistence type="inferred from homology"/>
<dbReference type="Gene3D" id="1.10.10.1320">
    <property type="entry name" value="Anti-sigma factor, zinc-finger domain"/>
    <property type="match status" value="1"/>
</dbReference>
<evidence type="ECO:0000313" key="6">
    <source>
        <dbReference type="EMBL" id="TYS70926.1"/>
    </source>
</evidence>
<dbReference type="Pfam" id="PF13490">
    <property type="entry name" value="zf-HC2"/>
    <property type="match status" value="1"/>
</dbReference>
<dbReference type="EMBL" id="VTEV01000001">
    <property type="protein sequence ID" value="TYS70926.1"/>
    <property type="molecule type" value="Genomic_DNA"/>
</dbReference>
<feature type="domain" description="Putative zinc-finger" evidence="5">
    <location>
        <begin position="171"/>
        <end position="200"/>
    </location>
</feature>
<dbReference type="InterPro" id="IPR013325">
    <property type="entry name" value="RNA_pol_sigma_r2"/>
</dbReference>
<dbReference type="InterPro" id="IPR041916">
    <property type="entry name" value="Anti_sigma_zinc_sf"/>
</dbReference>
<gene>
    <name evidence="6" type="ORF">FZC76_03260</name>
</gene>
<organism evidence="6 7">
    <name type="scientific">Sutcliffiella horikoshii</name>
    <dbReference type="NCBI Taxonomy" id="79883"/>
    <lineage>
        <taxon>Bacteria</taxon>
        <taxon>Bacillati</taxon>
        <taxon>Bacillota</taxon>
        <taxon>Bacilli</taxon>
        <taxon>Bacillales</taxon>
        <taxon>Bacillaceae</taxon>
        <taxon>Sutcliffiella</taxon>
    </lineage>
</organism>
<name>A0A5D4T9L0_9BACI</name>
<evidence type="ECO:0000313" key="7">
    <source>
        <dbReference type="Proteomes" id="UP000322524"/>
    </source>
</evidence>
<reference evidence="6 7" key="1">
    <citation type="submission" date="2019-08" db="EMBL/GenBank/DDBJ databases">
        <title>Bacillus genomes from the desert of Cuatro Cienegas, Coahuila.</title>
        <authorList>
            <person name="Olmedo-Alvarez G."/>
        </authorList>
    </citation>
    <scope>NUCLEOTIDE SEQUENCE [LARGE SCALE GENOMIC DNA]</scope>
    <source>
        <strain evidence="6 7">CH28_1T</strain>
    </source>
</reference>
<dbReference type="InterPro" id="IPR007627">
    <property type="entry name" value="RNA_pol_sigma70_r2"/>
</dbReference>
<dbReference type="GO" id="GO:0006352">
    <property type="term" value="P:DNA-templated transcription initiation"/>
    <property type="evidence" value="ECO:0007669"/>
    <property type="project" value="InterPro"/>
</dbReference>
<dbReference type="AlphaFoldDB" id="A0A5D4T9L0"/>
<dbReference type="OrthoDB" id="2473268at2"/>
<dbReference type="GO" id="GO:0003700">
    <property type="term" value="F:DNA-binding transcription factor activity"/>
    <property type="evidence" value="ECO:0007669"/>
    <property type="project" value="InterPro"/>
</dbReference>
<feature type="transmembrane region" description="Helical" evidence="3">
    <location>
        <begin position="251"/>
        <end position="271"/>
    </location>
</feature>
<dbReference type="Pfam" id="PF04542">
    <property type="entry name" value="Sigma70_r2"/>
    <property type="match status" value="1"/>
</dbReference>
<dbReference type="InterPro" id="IPR027383">
    <property type="entry name" value="Znf_put"/>
</dbReference>
<dbReference type="SUPFAM" id="SSF88946">
    <property type="entry name" value="Sigma2 domain of RNA polymerase sigma factors"/>
    <property type="match status" value="1"/>
</dbReference>
<keyword evidence="3" id="KW-1133">Transmembrane helix</keyword>
<evidence type="ECO:0000256" key="2">
    <source>
        <dbReference type="ARBA" id="ARBA00024438"/>
    </source>
</evidence>
<sequence length="708" mass="82599">MNESLEIKEIVAGNKDTYHQIINRYKDKLFAIAYHMSASEAEAEKLIEEGFIKVYQDLEIYDDSIFFADWLYERFISIIGVKKDTTQQAKLPFHNPHYVEMEEALHSLAPEAKFQFLLVKLLGFTSDKLTGLIGTSKKEVEENYLNSLKQIRLSTLSDDIQHAGAECYGVEELSQHFDGKLNEEKEQSVKDHLEFCPDCREVLQLLKQEESTLERVLEYPKLNESFNDKVLSRLTPYVPPKPKHRTWKYQFSVVGIVGAIFLFSVIILPTLKPLASMVSTYMEHGTIYNVWTEGTYAVTDKEITLEVTKVEIDSLYMAIYYEISREGEEPPKTYPFEDVDFYSYNPFQFVDEFGKQYPFEATIPEHIRYARRVEDKNGEEKERPYYLIKMPEKLPDEFSLKVNFSRLQGEYGKWNLEIPIRFDKIEDTAVTIQLDKEMTIADKIVVELLDATYSKNGSRIRYTIDYTQEEEARLRELLKEHDQEYRMQEIIQGRHVGLNVTTEDEKFVLPNFFMSHMMNSGQNEPVELYHSHYYMDTQHHQLGGKLENPMEELYIQMMGVSYQEPAFFSMEIPLKETEATPLEGKIHSYKLLDYSLTPVKDHTGDVSKYTLIINGESQQSGVNGDIGWNLTDKSGNYIHTEGWYHHEDMHKEGPKRLLHVDIVPDYEQGEFPGNIVINADYIYTHYNDIEGQKFPLFNEVEMQDGETD</sequence>
<evidence type="ECO:0000256" key="3">
    <source>
        <dbReference type="SAM" id="Phobius"/>
    </source>
</evidence>
<protein>
    <recommendedName>
        <fullName evidence="2">Anti-sigma-W factor RsiW</fullName>
    </recommendedName>
</protein>
<keyword evidence="3" id="KW-0472">Membrane</keyword>
<dbReference type="RefSeq" id="WP_148986827.1">
    <property type="nucleotide sequence ID" value="NZ_VTEV01000001.1"/>
</dbReference>
<dbReference type="Gene3D" id="2.60.40.1630">
    <property type="entry name" value="bacillus anthracis domain"/>
    <property type="match status" value="1"/>
</dbReference>
<dbReference type="Proteomes" id="UP000322524">
    <property type="component" value="Unassembled WGS sequence"/>
</dbReference>
<evidence type="ECO:0000259" key="5">
    <source>
        <dbReference type="Pfam" id="PF13490"/>
    </source>
</evidence>
<evidence type="ECO:0000259" key="4">
    <source>
        <dbReference type="Pfam" id="PF04542"/>
    </source>
</evidence>
<evidence type="ECO:0000256" key="1">
    <source>
        <dbReference type="ARBA" id="ARBA00024353"/>
    </source>
</evidence>
<comment type="similarity">
    <text evidence="1">Belongs to the zinc-associated anti-sigma factor (ZAS) superfamily. Anti-sigma-W factor family.</text>
</comment>
<feature type="domain" description="RNA polymerase sigma-70 region 2" evidence="4">
    <location>
        <begin position="22"/>
        <end position="72"/>
    </location>
</feature>
<dbReference type="Gene3D" id="1.10.1740.10">
    <property type="match status" value="1"/>
</dbReference>
<keyword evidence="3" id="KW-0812">Transmembrane</keyword>